<gene>
    <name evidence="1" type="ORF">GIW75_07395</name>
</gene>
<evidence type="ECO:0000313" key="2">
    <source>
        <dbReference type="Proteomes" id="UP000814172"/>
    </source>
</evidence>
<proteinExistence type="predicted"/>
<organism evidence="1 2">
    <name type="scientific">Pseudomonas proteolytica</name>
    <dbReference type="NCBI Taxonomy" id="219574"/>
    <lineage>
        <taxon>Bacteria</taxon>
        <taxon>Pseudomonadati</taxon>
        <taxon>Pseudomonadota</taxon>
        <taxon>Gammaproteobacteria</taxon>
        <taxon>Pseudomonadales</taxon>
        <taxon>Pseudomonadaceae</taxon>
        <taxon>Pseudomonas</taxon>
    </lineage>
</organism>
<protein>
    <recommendedName>
        <fullName evidence="3">Phage gp6-like head-tail connector protein</fullName>
    </recommendedName>
</protein>
<dbReference type="AlphaFoldDB" id="A0AAW4ZYW5"/>
<evidence type="ECO:0000313" key="1">
    <source>
        <dbReference type="EMBL" id="MCF5056782.1"/>
    </source>
</evidence>
<name>A0AAW4ZYW5_9PSED</name>
<reference evidence="1 2" key="1">
    <citation type="submission" date="2019-11" db="EMBL/GenBank/DDBJ databases">
        <title>Epiphytic Pseudomonas syringae from cherry orchards.</title>
        <authorList>
            <person name="Hulin M.T."/>
        </authorList>
    </citation>
    <scope>NUCLEOTIDE SEQUENCE [LARGE SCALE GENOMIC DNA]</scope>
    <source>
        <strain evidence="1 2">PA-6-9F</strain>
    </source>
</reference>
<keyword evidence="2" id="KW-1185">Reference proteome</keyword>
<accession>A0AAW4ZYW5</accession>
<sequence length="195" mass="21484">MSLLLAHTGPEPLTYQDVVIQCHLDPDDEDTAERDLIERIIIPAARGLVERTTGAAIRKGRYRDHLPVIPASNVFAITTGQAYELESIALGVTPGAPVLDAALCYLVNIGKESLLYTQQGQPWRDVAGSSPQGMMVTYLAGIDIDQHPSVRHYLLLAAAWAYRHRELLSIGQTLHELPERYLLTLVDGITVPPRI</sequence>
<dbReference type="RefSeq" id="WP_236299231.1">
    <property type="nucleotide sequence ID" value="NZ_WKEB01000104.1"/>
</dbReference>
<dbReference type="Proteomes" id="UP000814172">
    <property type="component" value="Unassembled WGS sequence"/>
</dbReference>
<dbReference type="EMBL" id="WKEW01000016">
    <property type="protein sequence ID" value="MCF5056782.1"/>
    <property type="molecule type" value="Genomic_DNA"/>
</dbReference>
<evidence type="ECO:0008006" key="3">
    <source>
        <dbReference type="Google" id="ProtNLM"/>
    </source>
</evidence>
<comment type="caution">
    <text evidence="1">The sequence shown here is derived from an EMBL/GenBank/DDBJ whole genome shotgun (WGS) entry which is preliminary data.</text>
</comment>